<sequence length="86" mass="9945">MIIHSGHHAVICLTGFVYEEIIHQIGIHIRLIQVVGRRKQTLDVVIIPRNYIIRRSFSTPVLSYILVVGLKLLRRMPIIIGEFGRF</sequence>
<reference evidence="1" key="1">
    <citation type="submission" date="2019-08" db="EMBL/GenBank/DDBJ databases">
        <authorList>
            <person name="Kucharzyk K."/>
            <person name="Murdoch R.W."/>
            <person name="Higgins S."/>
            <person name="Loffler F."/>
        </authorList>
    </citation>
    <scope>NUCLEOTIDE SEQUENCE</scope>
</reference>
<evidence type="ECO:0000313" key="1">
    <source>
        <dbReference type="EMBL" id="MPN09670.1"/>
    </source>
</evidence>
<name>A0A645F710_9ZZZZ</name>
<comment type="caution">
    <text evidence="1">The sequence shown here is derived from an EMBL/GenBank/DDBJ whole genome shotgun (WGS) entry which is preliminary data.</text>
</comment>
<dbReference type="AlphaFoldDB" id="A0A645F710"/>
<organism evidence="1">
    <name type="scientific">bioreactor metagenome</name>
    <dbReference type="NCBI Taxonomy" id="1076179"/>
    <lineage>
        <taxon>unclassified sequences</taxon>
        <taxon>metagenomes</taxon>
        <taxon>ecological metagenomes</taxon>
    </lineage>
</organism>
<protein>
    <submittedName>
        <fullName evidence="1">Uncharacterized protein</fullName>
    </submittedName>
</protein>
<accession>A0A645F710</accession>
<gene>
    <name evidence="1" type="ORF">SDC9_156961</name>
</gene>
<proteinExistence type="predicted"/>
<dbReference type="EMBL" id="VSSQ01055801">
    <property type="protein sequence ID" value="MPN09670.1"/>
    <property type="molecule type" value="Genomic_DNA"/>
</dbReference>